<feature type="signal peptide" evidence="1">
    <location>
        <begin position="1"/>
        <end position="26"/>
    </location>
</feature>
<proteinExistence type="predicted"/>
<keyword evidence="1" id="KW-0732">Signal</keyword>
<feature type="chain" id="PRO_5002955293" evidence="1">
    <location>
        <begin position="27"/>
        <end position="76"/>
    </location>
</feature>
<dbReference type="RefSeq" id="XP_002766315.1">
    <property type="nucleotide sequence ID" value="XM_002766269.1"/>
</dbReference>
<evidence type="ECO:0000313" key="3">
    <source>
        <dbReference type="Proteomes" id="UP000007800"/>
    </source>
</evidence>
<dbReference type="InParanoid" id="C5LW95"/>
<accession>C5LW95</accession>
<dbReference type="GeneID" id="9044183"/>
<sequence>MLSLRAALRTSMVTALLGTCVVPVAGTHSDDIDNLVTAMRATKRSQRLTKEPSQSEVLALIHKATQTPSQKVHPTY</sequence>
<dbReference type="OrthoDB" id="10433379at2759"/>
<organism evidence="3">
    <name type="scientific">Perkinsus marinus (strain ATCC 50983 / TXsc)</name>
    <dbReference type="NCBI Taxonomy" id="423536"/>
    <lineage>
        <taxon>Eukaryota</taxon>
        <taxon>Sar</taxon>
        <taxon>Alveolata</taxon>
        <taxon>Perkinsozoa</taxon>
        <taxon>Perkinsea</taxon>
        <taxon>Perkinsida</taxon>
        <taxon>Perkinsidae</taxon>
        <taxon>Perkinsus</taxon>
    </lineage>
</organism>
<evidence type="ECO:0000313" key="2">
    <source>
        <dbReference type="EMBL" id="EEQ99032.1"/>
    </source>
</evidence>
<evidence type="ECO:0000256" key="1">
    <source>
        <dbReference type="SAM" id="SignalP"/>
    </source>
</evidence>
<gene>
    <name evidence="2" type="ORF">Pmar_PMAR012040</name>
</gene>
<keyword evidence="3" id="KW-1185">Reference proteome</keyword>
<protein>
    <submittedName>
        <fullName evidence="2">Uncharacterized protein</fullName>
    </submittedName>
</protein>
<reference evidence="2 3" key="1">
    <citation type="submission" date="2008-07" db="EMBL/GenBank/DDBJ databases">
        <authorList>
            <person name="El-Sayed N."/>
            <person name="Caler E."/>
            <person name="Inman J."/>
            <person name="Amedeo P."/>
            <person name="Hass B."/>
            <person name="Wortman J."/>
        </authorList>
    </citation>
    <scope>NUCLEOTIDE SEQUENCE [LARGE SCALE GENOMIC DNA]</scope>
    <source>
        <strain evidence="3">ATCC 50983 / TXsc</strain>
    </source>
</reference>
<name>C5LW95_PERM5</name>
<dbReference type="Proteomes" id="UP000007800">
    <property type="component" value="Unassembled WGS sequence"/>
</dbReference>
<dbReference type="OMA" id="GTHSDDI"/>
<dbReference type="EMBL" id="GG686094">
    <property type="protein sequence ID" value="EEQ99032.1"/>
    <property type="molecule type" value="Genomic_DNA"/>
</dbReference>
<dbReference type="AlphaFoldDB" id="C5LW95"/>